<sequence length="250" mass="27623">MSSPIKARENYQAALAELDKYDNSENLTIRREMDKVKQQNEELLECRDQKNAIDSENLDRLLQGVIALEDKSSAIQENIDRIAAQTAQLSDTPRPAAVPLTYAGAVARIPTSSGHSLTVSSTLKSDTSENVLNKIRTSVNPTKTGVRVDGIRRVRNQRVVITCGSREEVDAVTSRLKGNSELSFQEVKALIASGTMRTTQISQYALRLTYSQPANRDKMMSRSALVLAALGIGLSTFSVRQMILNQTRRI</sequence>
<reference evidence="3 4" key="1">
    <citation type="submission" date="2017-07" db="EMBL/GenBank/DDBJ databases">
        <authorList>
            <person name="Talla V."/>
            <person name="Backstrom N."/>
        </authorList>
    </citation>
    <scope>NUCLEOTIDE SEQUENCE [LARGE SCALE GENOMIC DNA]</scope>
</reference>
<protein>
    <submittedName>
        <fullName evidence="3">Uncharacterized protein</fullName>
    </submittedName>
</protein>
<accession>A0A5E4PQB8</accession>
<keyword evidence="1" id="KW-0175">Coiled coil</keyword>
<dbReference type="AlphaFoldDB" id="A0A5E4PQB8"/>
<organism evidence="3 4">
    <name type="scientific">Leptidea sinapis</name>
    <dbReference type="NCBI Taxonomy" id="189913"/>
    <lineage>
        <taxon>Eukaryota</taxon>
        <taxon>Metazoa</taxon>
        <taxon>Ecdysozoa</taxon>
        <taxon>Arthropoda</taxon>
        <taxon>Hexapoda</taxon>
        <taxon>Insecta</taxon>
        <taxon>Pterygota</taxon>
        <taxon>Neoptera</taxon>
        <taxon>Endopterygota</taxon>
        <taxon>Lepidoptera</taxon>
        <taxon>Glossata</taxon>
        <taxon>Ditrysia</taxon>
        <taxon>Papilionoidea</taxon>
        <taxon>Pieridae</taxon>
        <taxon>Dismorphiinae</taxon>
        <taxon>Leptidea</taxon>
    </lineage>
</organism>
<proteinExistence type="predicted"/>
<evidence type="ECO:0000313" key="4">
    <source>
        <dbReference type="Proteomes" id="UP000324832"/>
    </source>
</evidence>
<gene>
    <name evidence="3" type="ORF">LSINAPIS_LOCUS936</name>
</gene>
<evidence type="ECO:0000256" key="2">
    <source>
        <dbReference type="SAM" id="Phobius"/>
    </source>
</evidence>
<feature type="coiled-coil region" evidence="1">
    <location>
        <begin position="29"/>
        <end position="56"/>
    </location>
</feature>
<keyword evidence="2" id="KW-0812">Transmembrane</keyword>
<name>A0A5E4PQB8_9NEOP</name>
<dbReference type="Proteomes" id="UP000324832">
    <property type="component" value="Unassembled WGS sequence"/>
</dbReference>
<keyword evidence="2" id="KW-1133">Transmembrane helix</keyword>
<keyword evidence="2" id="KW-0472">Membrane</keyword>
<keyword evidence="4" id="KW-1185">Reference proteome</keyword>
<evidence type="ECO:0000313" key="3">
    <source>
        <dbReference type="EMBL" id="VVC87290.1"/>
    </source>
</evidence>
<evidence type="ECO:0000256" key="1">
    <source>
        <dbReference type="SAM" id="Coils"/>
    </source>
</evidence>
<dbReference type="EMBL" id="FZQP02000102">
    <property type="protein sequence ID" value="VVC87290.1"/>
    <property type="molecule type" value="Genomic_DNA"/>
</dbReference>
<feature type="transmembrane region" description="Helical" evidence="2">
    <location>
        <begin position="224"/>
        <end position="243"/>
    </location>
</feature>